<dbReference type="GO" id="GO:0006780">
    <property type="term" value="P:uroporphyrinogen III biosynthetic process"/>
    <property type="evidence" value="ECO:0007669"/>
    <property type="project" value="UniProtKB-UniRule"/>
</dbReference>
<evidence type="ECO:0000256" key="3">
    <source>
        <dbReference type="ARBA" id="ARBA00013109"/>
    </source>
</evidence>
<evidence type="ECO:0000256" key="6">
    <source>
        <dbReference type="ARBA" id="ARBA00037589"/>
    </source>
</evidence>
<keyword evidence="4 9" id="KW-0456">Lyase</keyword>
<proteinExistence type="inferred from homology"/>
<dbReference type="Gene3D" id="3.40.50.10090">
    <property type="match status" value="2"/>
</dbReference>
<protein>
    <recommendedName>
        <fullName evidence="7 9">Uroporphyrinogen-III synthase</fullName>
        <ecNumber evidence="3 9">4.2.1.75</ecNumber>
    </recommendedName>
</protein>
<dbReference type="NCBIfam" id="NF004585">
    <property type="entry name" value="PRK05928.2-2"/>
    <property type="match status" value="1"/>
</dbReference>
<keyword evidence="12" id="KW-1185">Reference proteome</keyword>
<dbReference type="RefSeq" id="WP_265688278.1">
    <property type="nucleotide sequence ID" value="NZ_JAKRRX010000085.1"/>
</dbReference>
<dbReference type="AlphaFoldDB" id="A0A9X3CGG5"/>
<comment type="catalytic activity">
    <reaction evidence="8 9">
        <text>hydroxymethylbilane = uroporphyrinogen III + H2O</text>
        <dbReference type="Rhea" id="RHEA:18965"/>
        <dbReference type="ChEBI" id="CHEBI:15377"/>
        <dbReference type="ChEBI" id="CHEBI:57308"/>
        <dbReference type="ChEBI" id="CHEBI:57845"/>
        <dbReference type="EC" id="4.2.1.75"/>
    </reaction>
</comment>
<feature type="domain" description="Tetrapyrrole biosynthesis uroporphyrinogen III synthase" evidence="10">
    <location>
        <begin position="16"/>
        <end position="236"/>
    </location>
</feature>
<evidence type="ECO:0000256" key="2">
    <source>
        <dbReference type="ARBA" id="ARBA00008133"/>
    </source>
</evidence>
<evidence type="ECO:0000256" key="9">
    <source>
        <dbReference type="RuleBase" id="RU366031"/>
    </source>
</evidence>
<dbReference type="PANTHER" id="PTHR38042">
    <property type="entry name" value="UROPORPHYRINOGEN-III SYNTHASE, CHLOROPLASTIC"/>
    <property type="match status" value="1"/>
</dbReference>
<dbReference type="CDD" id="cd06578">
    <property type="entry name" value="HemD"/>
    <property type="match status" value="1"/>
</dbReference>
<keyword evidence="5 9" id="KW-0627">Porphyrin biosynthesis</keyword>
<evidence type="ECO:0000313" key="12">
    <source>
        <dbReference type="Proteomes" id="UP001155586"/>
    </source>
</evidence>
<evidence type="ECO:0000256" key="4">
    <source>
        <dbReference type="ARBA" id="ARBA00023239"/>
    </source>
</evidence>
<comment type="caution">
    <text evidence="11">The sequence shown here is derived from an EMBL/GenBank/DDBJ whole genome shotgun (WGS) entry which is preliminary data.</text>
</comment>
<reference evidence="11" key="1">
    <citation type="submission" date="2022-02" db="EMBL/GenBank/DDBJ databases">
        <title>Vibrio sp. nov., a new bacterium isolated from Bohai sea, China.</title>
        <authorList>
            <person name="Yuan Y."/>
        </authorList>
    </citation>
    <scope>NUCLEOTIDE SEQUENCE</scope>
    <source>
        <strain evidence="11">DBSS07</strain>
    </source>
</reference>
<comment type="function">
    <text evidence="6 9">Catalyzes cyclization of the linear tetrapyrrole, hydroxymethylbilane, to the macrocyclic uroporphyrinogen III.</text>
</comment>
<dbReference type="Pfam" id="PF02602">
    <property type="entry name" value="HEM4"/>
    <property type="match status" value="1"/>
</dbReference>
<comment type="pathway">
    <text evidence="1 9">Porphyrin-containing compound metabolism; protoporphyrin-IX biosynthesis; coproporphyrinogen-III from 5-aminolevulinate: step 3/4.</text>
</comment>
<dbReference type="EMBL" id="JAKRRX010000085">
    <property type="protein sequence ID" value="MCW8334994.1"/>
    <property type="molecule type" value="Genomic_DNA"/>
</dbReference>
<accession>A0A9X3CGG5</accession>
<dbReference type="SUPFAM" id="SSF69618">
    <property type="entry name" value="HemD-like"/>
    <property type="match status" value="1"/>
</dbReference>
<evidence type="ECO:0000256" key="8">
    <source>
        <dbReference type="ARBA" id="ARBA00048617"/>
    </source>
</evidence>
<organism evidence="11 12">
    <name type="scientific">Vibrio paucivorans</name>
    <dbReference type="NCBI Taxonomy" id="2829489"/>
    <lineage>
        <taxon>Bacteria</taxon>
        <taxon>Pseudomonadati</taxon>
        <taxon>Pseudomonadota</taxon>
        <taxon>Gammaproteobacteria</taxon>
        <taxon>Vibrionales</taxon>
        <taxon>Vibrionaceae</taxon>
        <taxon>Vibrio</taxon>
    </lineage>
</organism>
<dbReference type="GO" id="GO:0006782">
    <property type="term" value="P:protoporphyrinogen IX biosynthetic process"/>
    <property type="evidence" value="ECO:0007669"/>
    <property type="project" value="UniProtKB-UniRule"/>
</dbReference>
<dbReference type="InterPro" id="IPR003754">
    <property type="entry name" value="4pyrrol_synth_uPrphyn_synth"/>
</dbReference>
<dbReference type="EC" id="4.2.1.75" evidence="3 9"/>
<evidence type="ECO:0000259" key="10">
    <source>
        <dbReference type="Pfam" id="PF02602"/>
    </source>
</evidence>
<sequence length="251" mass="28257">MTVLVTRPDRQGRQLCQLLADVGIESIHHPLITIEPEPKLEQLSSKLSTFDIVIAVSQHAVTYAHQAISSLQKNWPTTPLYLAVGQKTAQILSKASQQSVNYPHISDSEHLLAMKELGSVADKRILILRGNGGRELIFDTLVSRKAHVEYQQVYRRINLPFMSEPTVSHWQNNDVDTLIITSSGQLEHLYNQIDALYHSWLHDLLLVVPSERIAADAKKMGFNHIISASSASNQNLMEALQLKEQDIRNDK</sequence>
<gene>
    <name evidence="11" type="ORF">MD483_14325</name>
</gene>
<evidence type="ECO:0000256" key="1">
    <source>
        <dbReference type="ARBA" id="ARBA00004772"/>
    </source>
</evidence>
<dbReference type="PANTHER" id="PTHR38042:SF1">
    <property type="entry name" value="UROPORPHYRINOGEN-III SYNTHASE, CHLOROPLASTIC"/>
    <property type="match status" value="1"/>
</dbReference>
<dbReference type="InterPro" id="IPR036108">
    <property type="entry name" value="4pyrrol_syn_uPrphyn_synt_sf"/>
</dbReference>
<evidence type="ECO:0000313" key="11">
    <source>
        <dbReference type="EMBL" id="MCW8334994.1"/>
    </source>
</evidence>
<evidence type="ECO:0000256" key="7">
    <source>
        <dbReference type="ARBA" id="ARBA00040167"/>
    </source>
</evidence>
<dbReference type="GO" id="GO:0004852">
    <property type="term" value="F:uroporphyrinogen-III synthase activity"/>
    <property type="evidence" value="ECO:0007669"/>
    <property type="project" value="UniProtKB-UniRule"/>
</dbReference>
<name>A0A9X3CGG5_9VIBR</name>
<dbReference type="Proteomes" id="UP001155586">
    <property type="component" value="Unassembled WGS sequence"/>
</dbReference>
<dbReference type="InterPro" id="IPR039793">
    <property type="entry name" value="UROS/Hem4"/>
</dbReference>
<comment type="similarity">
    <text evidence="2 9">Belongs to the uroporphyrinogen-III synthase family.</text>
</comment>
<evidence type="ECO:0000256" key="5">
    <source>
        <dbReference type="ARBA" id="ARBA00023244"/>
    </source>
</evidence>